<dbReference type="RefSeq" id="WP_010402514.1">
    <property type="nucleotide sequence ID" value="NZ_JAWXXV010000001.1"/>
</dbReference>
<sequence>MTTPIVLCGSVPFPIAGRIGRGGEGEIYAAADGSGRAVKVYMAPDAAREAKVRDIIARGLGATCSNVTFPLEIVRTADGHFAGFTMRRVISHQPIHELITTASRREHFPKADYRFLVHVALNVARIVANVHAAGVVIGDINSAGFLVAQNGTVVLIDADSFQIGKHRCRVGMPDFTPPELQGMPFGAMDRTADHDAFGLAVILFQLLALGRHPYAGVVRGRPVPLEQAIVQGRFAYSLLRTVGATPPPGALRLDDLPRSIRLLFEGAFAGRRRSRPSAAAWINALGGLATSLTPCPRISNHYVPQEYASCPWCRIERETGRPIFPGGVTTTNPGRPVQSSKVGDAVAEAIKYAKRHAGEAVMPIWSRQDMPPSKGARKALAAVAGRTDLLLSGVTQKFIERNDSAQLAATRALDEWRSRLGIWDIAKLIDQVRRYGAQIGRIRTARSAVVARTAARMTGRMATDIMARETIHQAKVPSIGSALRTHLATHGITSAADVSRPALTAIGGIGEARIVSLLFWREEIAVRAEQAARSADRDKVFASAEAAVGQHERQLELRAQALLTDLETKVARVRKSVWLLDRDVEAALAARDQAAADMTQLGIAGHVRRNIFIGTLPAPRPAKVKKRKAGKKRAARTCPRCGSSMVKRWGPAVNGKPVPFLGCSAYPNCHGTSTIRRKGTP</sequence>
<name>A0ABU4PSV3_9SPHN</name>
<keyword evidence="2" id="KW-0238">DNA-binding</keyword>
<evidence type="ECO:0000313" key="2">
    <source>
        <dbReference type="EMBL" id="MDX5985050.1"/>
    </source>
</evidence>
<dbReference type="GO" id="GO:0003677">
    <property type="term" value="F:DNA binding"/>
    <property type="evidence" value="ECO:0007669"/>
    <property type="project" value="UniProtKB-KW"/>
</dbReference>
<gene>
    <name evidence="2" type="ORF">SIL82_12340</name>
</gene>
<dbReference type="SUPFAM" id="SSF57783">
    <property type="entry name" value="Zinc beta-ribbon"/>
    <property type="match status" value="1"/>
</dbReference>
<dbReference type="InterPro" id="IPR000719">
    <property type="entry name" value="Prot_kinase_dom"/>
</dbReference>
<dbReference type="SUPFAM" id="SSF56112">
    <property type="entry name" value="Protein kinase-like (PK-like)"/>
    <property type="match status" value="1"/>
</dbReference>
<reference evidence="2 3" key="1">
    <citation type="submission" date="2023-11" db="EMBL/GenBank/DDBJ databases">
        <title>MicrobeMod: A computational toolkit for identifying prokaryotic methylation and restriction-modification with nanopore sequencing.</title>
        <authorList>
            <person name="Crits-Christoph A."/>
            <person name="Kang S.C."/>
            <person name="Lee H."/>
            <person name="Ostrov N."/>
        </authorList>
    </citation>
    <scope>NUCLEOTIDE SEQUENCE [LARGE SCALE GENOMIC DNA]</scope>
    <source>
        <strain evidence="2 3">ATCC 14820</strain>
    </source>
</reference>
<dbReference type="Gene3D" id="1.10.510.10">
    <property type="entry name" value="Transferase(Phosphotransferase) domain 1"/>
    <property type="match status" value="1"/>
</dbReference>
<protein>
    <submittedName>
        <fullName evidence="2">Topoisomerase DNA-binding C4 zinc finger domain-containing protein</fullName>
    </submittedName>
</protein>
<dbReference type="InterPro" id="IPR011009">
    <property type="entry name" value="Kinase-like_dom_sf"/>
</dbReference>
<dbReference type="Pfam" id="PF01396">
    <property type="entry name" value="Zn_ribbon_Top1"/>
    <property type="match status" value="1"/>
</dbReference>
<dbReference type="PROSITE" id="PS50011">
    <property type="entry name" value="PROTEIN_KINASE_DOM"/>
    <property type="match status" value="1"/>
</dbReference>
<comment type="caution">
    <text evidence="2">The sequence shown here is derived from an EMBL/GenBank/DDBJ whole genome shotgun (WGS) entry which is preliminary data.</text>
</comment>
<proteinExistence type="predicted"/>
<keyword evidence="3" id="KW-1185">Reference proteome</keyword>
<feature type="domain" description="Protein kinase" evidence="1">
    <location>
        <begin position="13"/>
        <end position="292"/>
    </location>
</feature>
<organism evidence="2 3">
    <name type="scientific">Sphingomonas echinoides</name>
    <dbReference type="NCBI Taxonomy" id="59803"/>
    <lineage>
        <taxon>Bacteria</taxon>
        <taxon>Pseudomonadati</taxon>
        <taxon>Pseudomonadota</taxon>
        <taxon>Alphaproteobacteria</taxon>
        <taxon>Sphingomonadales</taxon>
        <taxon>Sphingomonadaceae</taxon>
        <taxon>Sphingomonas</taxon>
    </lineage>
</organism>
<evidence type="ECO:0000259" key="1">
    <source>
        <dbReference type="PROSITE" id="PS50011"/>
    </source>
</evidence>
<dbReference type="Gene3D" id="3.30.65.10">
    <property type="entry name" value="Bacterial Topoisomerase I, domain 1"/>
    <property type="match status" value="1"/>
</dbReference>
<dbReference type="InterPro" id="IPR013498">
    <property type="entry name" value="Topo_IA_Znf"/>
</dbReference>
<accession>A0ABU4PSV3</accession>
<evidence type="ECO:0000313" key="3">
    <source>
        <dbReference type="Proteomes" id="UP001279660"/>
    </source>
</evidence>
<dbReference type="Proteomes" id="UP001279660">
    <property type="component" value="Unassembled WGS sequence"/>
</dbReference>
<dbReference type="EMBL" id="JAWXXV010000001">
    <property type="protein sequence ID" value="MDX5985050.1"/>
    <property type="molecule type" value="Genomic_DNA"/>
</dbReference>